<keyword evidence="6 7" id="KW-0472">Membrane</keyword>
<sequence>MIGFLVAGLIIGLLARLLLPGRQKIGLLWTLALGVLGSVVGGVIANLLRSGDIFELNVIGFVVAVITAVALLSVAERSGLASGHDHKRIGRR</sequence>
<feature type="transmembrane region" description="Helical" evidence="7">
    <location>
        <begin position="56"/>
        <end position="75"/>
    </location>
</feature>
<evidence type="ECO:0000256" key="7">
    <source>
        <dbReference type="SAM" id="Phobius"/>
    </source>
</evidence>
<keyword evidence="4 7" id="KW-0812">Transmembrane</keyword>
<accession>A0A6J4RSI3</accession>
<reference evidence="8" key="1">
    <citation type="submission" date="2020-02" db="EMBL/GenBank/DDBJ databases">
        <authorList>
            <person name="Meier V. D."/>
        </authorList>
    </citation>
    <scope>NUCLEOTIDE SEQUENCE</scope>
    <source>
        <strain evidence="8">AVDCRST_MAG53</strain>
    </source>
</reference>
<comment type="similarity">
    <text evidence="2">Belongs to the UPF0410 family.</text>
</comment>
<evidence type="ECO:0000256" key="1">
    <source>
        <dbReference type="ARBA" id="ARBA00004651"/>
    </source>
</evidence>
<evidence type="ECO:0008006" key="9">
    <source>
        <dbReference type="Google" id="ProtNLM"/>
    </source>
</evidence>
<proteinExistence type="inferred from homology"/>
<dbReference type="AlphaFoldDB" id="A0A6J4RSI3"/>
<gene>
    <name evidence="8" type="ORF">AVDCRST_MAG53-80</name>
</gene>
<evidence type="ECO:0000256" key="4">
    <source>
        <dbReference type="ARBA" id="ARBA00022692"/>
    </source>
</evidence>
<evidence type="ECO:0000256" key="3">
    <source>
        <dbReference type="ARBA" id="ARBA00022475"/>
    </source>
</evidence>
<dbReference type="InterPro" id="IPR007341">
    <property type="entry name" value="Transgly_assoc"/>
</dbReference>
<name>A0A6J4RSI3_9ACTN</name>
<evidence type="ECO:0000313" key="8">
    <source>
        <dbReference type="EMBL" id="CAA9474026.1"/>
    </source>
</evidence>
<dbReference type="GO" id="GO:0005886">
    <property type="term" value="C:plasma membrane"/>
    <property type="evidence" value="ECO:0007669"/>
    <property type="project" value="UniProtKB-SubCell"/>
</dbReference>
<protein>
    <recommendedName>
        <fullName evidence="9">Transglycosylase associated protein</fullName>
    </recommendedName>
</protein>
<feature type="transmembrane region" description="Helical" evidence="7">
    <location>
        <begin position="30"/>
        <end position="49"/>
    </location>
</feature>
<keyword evidence="5 7" id="KW-1133">Transmembrane helix</keyword>
<evidence type="ECO:0000256" key="2">
    <source>
        <dbReference type="ARBA" id="ARBA00011006"/>
    </source>
</evidence>
<comment type="subcellular location">
    <subcellularLocation>
        <location evidence="1">Cell membrane</location>
        <topology evidence="1">Multi-pass membrane protein</topology>
    </subcellularLocation>
</comment>
<organism evidence="8">
    <name type="scientific">uncultured Solirubrobacteraceae bacterium</name>
    <dbReference type="NCBI Taxonomy" id="1162706"/>
    <lineage>
        <taxon>Bacteria</taxon>
        <taxon>Bacillati</taxon>
        <taxon>Actinomycetota</taxon>
        <taxon>Thermoleophilia</taxon>
        <taxon>Solirubrobacterales</taxon>
        <taxon>Solirubrobacteraceae</taxon>
        <taxon>environmental samples</taxon>
    </lineage>
</organism>
<dbReference type="PANTHER" id="PTHR33884:SF3">
    <property type="entry name" value="UPF0410 PROTEIN YMGE"/>
    <property type="match status" value="1"/>
</dbReference>
<dbReference type="PANTHER" id="PTHR33884">
    <property type="entry name" value="UPF0410 PROTEIN YMGE"/>
    <property type="match status" value="1"/>
</dbReference>
<evidence type="ECO:0000256" key="6">
    <source>
        <dbReference type="ARBA" id="ARBA00023136"/>
    </source>
</evidence>
<keyword evidence="3" id="KW-1003">Cell membrane</keyword>
<dbReference type="EMBL" id="CADCVR010000006">
    <property type="protein sequence ID" value="CAA9474026.1"/>
    <property type="molecule type" value="Genomic_DNA"/>
</dbReference>
<evidence type="ECO:0000256" key="5">
    <source>
        <dbReference type="ARBA" id="ARBA00022989"/>
    </source>
</evidence>